<feature type="domain" description="Sigma-54 factor interaction" evidence="17">
    <location>
        <begin position="143"/>
        <end position="371"/>
    </location>
</feature>
<evidence type="ECO:0000256" key="1">
    <source>
        <dbReference type="ARBA" id="ARBA00004496"/>
    </source>
</evidence>
<dbReference type="InterPro" id="IPR058031">
    <property type="entry name" value="AAA_lid_NorR"/>
</dbReference>
<dbReference type="SMART" id="SM00382">
    <property type="entry name" value="AAA"/>
    <property type="match status" value="1"/>
</dbReference>
<reference evidence="20" key="1">
    <citation type="journal article" date="2021" name="Syst. Appl. Microbiol.">
        <title>Roseomonas hellenica sp. nov., isolated from roots of wild-growing Alkanna tinctoria.</title>
        <authorList>
            <person name="Rat A."/>
            <person name="Naranjo H.D."/>
            <person name="Lebbe L."/>
            <person name="Cnockaert M."/>
            <person name="Krigas N."/>
            <person name="Grigoriadou K."/>
            <person name="Maloupa E."/>
            <person name="Willems A."/>
        </authorList>
    </citation>
    <scope>NUCLEOTIDE SEQUENCE [LARGE SCALE GENOMIC DNA]</scope>
    <source>
        <strain evidence="20">LMG 31523</strain>
    </source>
</reference>
<evidence type="ECO:0000256" key="16">
    <source>
        <dbReference type="RuleBase" id="RU365013"/>
    </source>
</evidence>
<gene>
    <name evidence="16 19" type="primary">ntrC</name>
    <name evidence="19" type="ORF">GXW71_07065</name>
</gene>
<dbReference type="Gene3D" id="1.10.8.60">
    <property type="match status" value="1"/>
</dbReference>
<dbReference type="PROSITE" id="PS50110">
    <property type="entry name" value="RESPONSE_REGULATORY"/>
    <property type="match status" value="1"/>
</dbReference>
<dbReference type="InterPro" id="IPR002197">
    <property type="entry name" value="HTH_Fis"/>
</dbReference>
<keyword evidence="11 16" id="KW-0010">Activator</keyword>
<proteinExistence type="predicted"/>
<protein>
    <recommendedName>
        <fullName evidence="2 16">DNA-binding transcriptional regulator NtrC</fullName>
    </recommendedName>
    <alternativeName>
        <fullName evidence="16">Nitrogen regulation protein NR(I)</fullName>
    </alternativeName>
</protein>
<evidence type="ECO:0000313" key="20">
    <source>
        <dbReference type="Proteomes" id="UP001196870"/>
    </source>
</evidence>
<dbReference type="Gene3D" id="1.10.10.60">
    <property type="entry name" value="Homeodomain-like"/>
    <property type="match status" value="1"/>
</dbReference>
<feature type="domain" description="Response regulatory" evidence="18">
    <location>
        <begin position="6"/>
        <end position="120"/>
    </location>
</feature>
<evidence type="ECO:0000256" key="14">
    <source>
        <dbReference type="ARBA" id="ARBA00043886"/>
    </source>
</evidence>
<dbReference type="Pfam" id="PF25601">
    <property type="entry name" value="AAA_lid_14"/>
    <property type="match status" value="1"/>
</dbReference>
<dbReference type="CDD" id="cd19928">
    <property type="entry name" value="REC_RcNtrC-like"/>
    <property type="match status" value="1"/>
</dbReference>
<dbReference type="PROSITE" id="PS00675">
    <property type="entry name" value="SIGMA54_INTERACT_1"/>
    <property type="match status" value="1"/>
</dbReference>
<dbReference type="PROSITE" id="PS00676">
    <property type="entry name" value="SIGMA54_INTERACT_2"/>
    <property type="match status" value="1"/>
</dbReference>
<dbReference type="InterPro" id="IPR001789">
    <property type="entry name" value="Sig_transdc_resp-reg_receiver"/>
</dbReference>
<keyword evidence="10 16" id="KW-0238">DNA-binding</keyword>
<dbReference type="InterPro" id="IPR002078">
    <property type="entry name" value="Sigma_54_int"/>
</dbReference>
<evidence type="ECO:0000256" key="5">
    <source>
        <dbReference type="ARBA" id="ARBA00022553"/>
    </source>
</evidence>
<evidence type="ECO:0000256" key="6">
    <source>
        <dbReference type="ARBA" id="ARBA00022741"/>
    </source>
</evidence>
<evidence type="ECO:0000256" key="10">
    <source>
        <dbReference type="ARBA" id="ARBA00023125"/>
    </source>
</evidence>
<dbReference type="Pfam" id="PF00072">
    <property type="entry name" value="Response_reg"/>
    <property type="match status" value="1"/>
</dbReference>
<keyword evidence="20" id="KW-1185">Reference proteome</keyword>
<keyword evidence="4 16" id="KW-0678">Repressor</keyword>
<evidence type="ECO:0000256" key="12">
    <source>
        <dbReference type="ARBA" id="ARBA00023163"/>
    </source>
</evidence>
<dbReference type="EMBL" id="JAAGBB010000006">
    <property type="protein sequence ID" value="MBR0664113.1"/>
    <property type="molecule type" value="Genomic_DNA"/>
</dbReference>
<dbReference type="InterPro" id="IPR025943">
    <property type="entry name" value="Sigma_54_int_dom_ATP-bd_2"/>
</dbReference>
<dbReference type="CDD" id="cd00009">
    <property type="entry name" value="AAA"/>
    <property type="match status" value="1"/>
</dbReference>
<evidence type="ECO:0000259" key="17">
    <source>
        <dbReference type="PROSITE" id="PS50045"/>
    </source>
</evidence>
<evidence type="ECO:0000256" key="7">
    <source>
        <dbReference type="ARBA" id="ARBA00022840"/>
    </source>
</evidence>
<evidence type="ECO:0000259" key="18">
    <source>
        <dbReference type="PROSITE" id="PS50110"/>
    </source>
</evidence>
<feature type="modified residue" description="4-aspartylphosphate" evidence="15">
    <location>
        <position position="55"/>
    </location>
</feature>
<keyword evidence="5 15" id="KW-0597">Phosphoprotein</keyword>
<dbReference type="PROSITE" id="PS50045">
    <property type="entry name" value="SIGMA54_INTERACT_4"/>
    <property type="match status" value="1"/>
</dbReference>
<dbReference type="InterPro" id="IPR025662">
    <property type="entry name" value="Sigma_54_int_dom_ATP-bd_1"/>
</dbReference>
<dbReference type="SUPFAM" id="SSF52540">
    <property type="entry name" value="P-loop containing nucleoside triphosphate hydrolases"/>
    <property type="match status" value="1"/>
</dbReference>
<dbReference type="Pfam" id="PF00158">
    <property type="entry name" value="Sigma54_activat"/>
    <property type="match status" value="1"/>
</dbReference>
<dbReference type="InterPro" id="IPR027417">
    <property type="entry name" value="P-loop_NTPase"/>
</dbReference>
<dbReference type="InterPro" id="IPR011006">
    <property type="entry name" value="CheY-like_superfamily"/>
</dbReference>
<evidence type="ECO:0000313" key="19">
    <source>
        <dbReference type="EMBL" id="MBR0664113.1"/>
    </source>
</evidence>
<evidence type="ECO:0000256" key="9">
    <source>
        <dbReference type="ARBA" id="ARBA00023015"/>
    </source>
</evidence>
<comment type="function">
    <text evidence="14 16">Member of the two-component regulatory system NtrB/NtrC, which controls expression of the nitrogen-regulated (ntr) genes in response to nitrogen limitation. Phosphorylated NtrC binds directly to DNA and stimulates the formation of open promoter-sigma54-RNA polymerase complexes.</text>
</comment>
<keyword evidence="8 16" id="KW-0902">Two-component regulatory system</keyword>
<keyword evidence="9 16" id="KW-0805">Transcription regulation</keyword>
<sequence length="483" mass="53144">MTEPRTILIADDDRAIRTVLSQALGRSGYQVRATSSAATLWRWVEDGEGDLVITDVVMPDENGLDLVPRIKRIRPELRVVVMSAQSTFATAIKATQRGAFEYLPKPFDLKELLAVCERALAAPATASAEEGEGAAAEGERLPLVGRSTAMQEIYRTVARLTTTDLTVMVTGESGTGKELIARALHDYGRRRTGPFVAINMAAIPRELIESELFGHERGAFTGALNRGVGRFEQAAGGTLFLDEIGDMPPEAQTRLLRVLQEGEFTTVGGRQPIKANVRIVAATHRDLRQLIRQGLFREDLFYRLNVVPIRLPPLRERVEDIPLLARHFLDRARASGLPSKQLAPEALERLKLHPWPGNARELENLMRRLAALYPQEVIGADAVTAELAEAAPATEAEAGGQGTSLEQAVERHLSGFMAAHRDGMPVRDLYERVLAEVERPLLRLALAATRGNQIKAASMLGLNRNTLRKKIRELELPVVRGLP</sequence>
<evidence type="ECO:0000256" key="4">
    <source>
        <dbReference type="ARBA" id="ARBA00022491"/>
    </source>
</evidence>
<dbReference type="InterPro" id="IPR009057">
    <property type="entry name" value="Homeodomain-like_sf"/>
</dbReference>
<dbReference type="SUPFAM" id="SSF46689">
    <property type="entry name" value="Homeodomain-like"/>
    <property type="match status" value="1"/>
</dbReference>
<dbReference type="Gene3D" id="3.40.50.300">
    <property type="entry name" value="P-loop containing nucleotide triphosphate hydrolases"/>
    <property type="match status" value="1"/>
</dbReference>
<evidence type="ECO:0000256" key="13">
    <source>
        <dbReference type="ARBA" id="ARBA00023231"/>
    </source>
</evidence>
<keyword evidence="3 16" id="KW-0963">Cytoplasm</keyword>
<name>A0ABS5EUZ2_9PROT</name>
<dbReference type="SUPFAM" id="SSF52172">
    <property type="entry name" value="CheY-like"/>
    <property type="match status" value="1"/>
</dbReference>
<dbReference type="Gene3D" id="3.40.50.2300">
    <property type="match status" value="1"/>
</dbReference>
<dbReference type="SMART" id="SM00448">
    <property type="entry name" value="REC"/>
    <property type="match status" value="1"/>
</dbReference>
<dbReference type="Pfam" id="PF02954">
    <property type="entry name" value="HTH_8"/>
    <property type="match status" value="1"/>
</dbReference>
<keyword evidence="7 16" id="KW-0067">ATP-binding</keyword>
<evidence type="ECO:0000256" key="11">
    <source>
        <dbReference type="ARBA" id="ARBA00023159"/>
    </source>
</evidence>
<dbReference type="Proteomes" id="UP001196870">
    <property type="component" value="Unassembled WGS sequence"/>
</dbReference>
<evidence type="ECO:0000256" key="3">
    <source>
        <dbReference type="ARBA" id="ARBA00022490"/>
    </source>
</evidence>
<evidence type="ECO:0000256" key="8">
    <source>
        <dbReference type="ARBA" id="ARBA00023012"/>
    </source>
</evidence>
<dbReference type="InterPro" id="IPR003593">
    <property type="entry name" value="AAA+_ATPase"/>
</dbReference>
<keyword evidence="12 16" id="KW-0804">Transcription</keyword>
<keyword evidence="6 16" id="KW-0547">Nucleotide-binding</keyword>
<dbReference type="InterPro" id="IPR010114">
    <property type="entry name" value="Transcript_reg_NtrC"/>
</dbReference>
<keyword evidence="13 16" id="KW-0535">Nitrogen fixation</keyword>
<evidence type="ECO:0000256" key="15">
    <source>
        <dbReference type="PROSITE-ProRule" id="PRU00169"/>
    </source>
</evidence>
<evidence type="ECO:0000256" key="2">
    <source>
        <dbReference type="ARBA" id="ARBA00019059"/>
    </source>
</evidence>
<dbReference type="PANTHER" id="PTHR32071">
    <property type="entry name" value="TRANSCRIPTIONAL REGULATORY PROTEIN"/>
    <property type="match status" value="1"/>
</dbReference>
<comment type="subcellular location">
    <subcellularLocation>
        <location evidence="1 16">Cytoplasm</location>
    </subcellularLocation>
</comment>
<dbReference type="RefSeq" id="WP_211851705.1">
    <property type="nucleotide sequence ID" value="NZ_JAAGBB010000006.1"/>
</dbReference>
<dbReference type="PANTHER" id="PTHR32071:SF95">
    <property type="entry name" value="DNA-BINDING TRANSCRIPTIONAL REGULATOR NTRC"/>
    <property type="match status" value="1"/>
</dbReference>
<comment type="caution">
    <text evidence="19">The sequence shown here is derived from an EMBL/GenBank/DDBJ whole genome shotgun (WGS) entry which is preliminary data.</text>
</comment>
<accession>A0ABS5EUZ2</accession>
<dbReference type="NCBIfam" id="TIGR01818">
    <property type="entry name" value="ntrC"/>
    <property type="match status" value="1"/>
</dbReference>
<dbReference type="PRINTS" id="PR01590">
    <property type="entry name" value="HTHFIS"/>
</dbReference>
<organism evidence="19 20">
    <name type="scientific">Plastoroseomonas hellenica</name>
    <dbReference type="NCBI Taxonomy" id="2687306"/>
    <lineage>
        <taxon>Bacteria</taxon>
        <taxon>Pseudomonadati</taxon>
        <taxon>Pseudomonadota</taxon>
        <taxon>Alphaproteobacteria</taxon>
        <taxon>Acetobacterales</taxon>
        <taxon>Acetobacteraceae</taxon>
        <taxon>Plastoroseomonas</taxon>
    </lineage>
</organism>